<dbReference type="InterPro" id="IPR013783">
    <property type="entry name" value="Ig-like_fold"/>
</dbReference>
<proteinExistence type="predicted"/>
<gene>
    <name evidence="1" type="ORF">F0P96_17235</name>
</gene>
<keyword evidence="2" id="KW-1185">Reference proteome</keyword>
<dbReference type="Proteomes" id="UP000326380">
    <property type="component" value="Unassembled WGS sequence"/>
</dbReference>
<organism evidence="1 2">
    <name type="scientific">Hymenobacter busanensis</name>
    <dbReference type="NCBI Taxonomy" id="2607656"/>
    <lineage>
        <taxon>Bacteria</taxon>
        <taxon>Pseudomonadati</taxon>
        <taxon>Bacteroidota</taxon>
        <taxon>Cytophagia</taxon>
        <taxon>Cytophagales</taxon>
        <taxon>Hymenobacteraceae</taxon>
        <taxon>Hymenobacter</taxon>
    </lineage>
</organism>
<dbReference type="Gene3D" id="2.60.40.10">
    <property type="entry name" value="Immunoglobulins"/>
    <property type="match status" value="2"/>
</dbReference>
<comment type="caution">
    <text evidence="1">The sequence shown here is derived from an EMBL/GenBank/DDBJ whole genome shotgun (WGS) entry which is preliminary data.</text>
</comment>
<dbReference type="EMBL" id="VTWU01000006">
    <property type="protein sequence ID" value="KAA9327719.1"/>
    <property type="molecule type" value="Genomic_DNA"/>
</dbReference>
<name>A0A7L4ZSA4_9BACT</name>
<evidence type="ECO:0000313" key="1">
    <source>
        <dbReference type="EMBL" id="KAA9327719.1"/>
    </source>
</evidence>
<dbReference type="AlphaFoldDB" id="A0A7L4ZSA4"/>
<dbReference type="InterPro" id="IPR002909">
    <property type="entry name" value="IPT_dom"/>
</dbReference>
<reference evidence="1 2" key="1">
    <citation type="submission" date="2019-09" db="EMBL/GenBank/DDBJ databases">
        <title>Genome sequence of Hymenobacter sp. M3.</title>
        <authorList>
            <person name="Srinivasan S."/>
        </authorList>
    </citation>
    <scope>NUCLEOTIDE SEQUENCE [LARGE SCALE GENOMIC DNA]</scope>
    <source>
        <strain evidence="1 2">M3</strain>
    </source>
</reference>
<dbReference type="InterPro" id="IPR014756">
    <property type="entry name" value="Ig_E-set"/>
</dbReference>
<dbReference type="SUPFAM" id="SSF81296">
    <property type="entry name" value="E set domains"/>
    <property type="match status" value="2"/>
</dbReference>
<protein>
    <submittedName>
        <fullName evidence="1">T9SS type A sorting domain-containing protein</fullName>
    </submittedName>
</protein>
<sequence>MTINYTPPPAILSVSPGSGIAGYTTVALVGSTFANVQKVLFNGVEAPGFSVMNSGQLLSVQVPLKATTGPVTVVTACGQGSSAQPFEVQPSVAGLVPPAELPGQLITIKGLNFTGATGLDFNGVAAAPGSFTVLNDSTIQTTVPVGAGSGPVQVTTPIGPSVSSTSLNVLQVAAPTANTCYTSLPVSSTGDAKWHYLLSSDGQVVAAVNDQGVALGTVSVEYQTTGSGLPVRLDPQSQPYFDRNWHFIAQNTFPGRSVRVRLYALPAELSRYQAAGGSALLSALRLTQYQGPNEDCDLSNDAAAGTPGTEVRELVPSTSQPLGAAYHLLAEAEVQNHFSEFFLGAGRSGPSLPVALVSFTAERRGTAAWLRWATASEKNNDRFDIEASADGRQFRRIGQVAGHGSSAQGFTYSFTDANLDAYGSSAVYYRLQQVDLDGTVHQSPVRVVQGPATQLLAVWPNPAREGVQISGATAGQPVRVLDAVGRVVASGIMPTAGPLSLKLPVHLPAGVYTVHAPGHTVKLLVH</sequence>
<evidence type="ECO:0000313" key="2">
    <source>
        <dbReference type="Proteomes" id="UP000326380"/>
    </source>
</evidence>
<accession>A0A7L4ZSA4</accession>
<dbReference type="Pfam" id="PF01833">
    <property type="entry name" value="TIG"/>
    <property type="match status" value="1"/>
</dbReference>